<dbReference type="AlphaFoldDB" id="A8XAA4"/>
<reference evidence="5 6" key="1">
    <citation type="journal article" date="2003" name="PLoS Biol.">
        <title>The genome sequence of Caenorhabditis briggsae: a platform for comparative genomics.</title>
        <authorList>
            <person name="Stein L.D."/>
            <person name="Bao Z."/>
            <person name="Blasiar D."/>
            <person name="Blumenthal T."/>
            <person name="Brent M.R."/>
            <person name="Chen N."/>
            <person name="Chinwalla A."/>
            <person name="Clarke L."/>
            <person name="Clee C."/>
            <person name="Coghlan A."/>
            <person name="Coulson A."/>
            <person name="D'Eustachio P."/>
            <person name="Fitch D.H."/>
            <person name="Fulton L.A."/>
            <person name="Fulton R.E."/>
            <person name="Griffiths-Jones S."/>
            <person name="Harris T.W."/>
            <person name="Hillier L.W."/>
            <person name="Kamath R."/>
            <person name="Kuwabara P.E."/>
            <person name="Mardis E.R."/>
            <person name="Marra M.A."/>
            <person name="Miner T.L."/>
            <person name="Minx P."/>
            <person name="Mullikin J.C."/>
            <person name="Plumb R.W."/>
            <person name="Rogers J."/>
            <person name="Schein J.E."/>
            <person name="Sohrmann M."/>
            <person name="Spieth J."/>
            <person name="Stajich J.E."/>
            <person name="Wei C."/>
            <person name="Willey D."/>
            <person name="Wilson R.K."/>
            <person name="Durbin R."/>
            <person name="Waterston R.H."/>
        </authorList>
    </citation>
    <scope>NUCLEOTIDE SEQUENCE [LARGE SCALE GENOMIC DNA]</scope>
    <source>
        <strain evidence="5 6">AF16</strain>
    </source>
</reference>
<sequence length="816" mass="96153">MLCSFLVLFHLPFLPFFGFFSGKENLSSNFFPFICLVFQIKVIFRCLLTSRQKHQSQTRAVRKVNRRADGNINYITIGRKFLKRTEPCNRLRHVPPDAFKSPRKKKPGGKIMVQWFLNDFEKWEKENREKLKNQLTEETVSNATKYVVRDISLLKPFSTIFGFSEDLVLERRDEVIQEYFETRQFKEAADLIMRYDLVDKFSFEELVLPLILCDKCQVVDELLKLSPRFQKEYITFFDQLVGETDENVDAFFEPYKQQGLLTINTNRYHGKSLTTFIQKFFNGIAKRNNFDLEERRDAPKFEGYMKGKALKYFSKQRFELGAMSDEIYFEHAKNTLQNSSMDTVCYYFMLLWNTRIEERRLVFRKLAMLRNSVFDFSIEVLFWIKYINIPVDYPGLPYGAQRFFKNPDPKLLAEVEKLIGLRTSQPEEEVTEQLFVFENEQKYPIKIVKTESELEDLCVEMDEVENGTFVGYDSEFRPGHLTDTNTIKVATIQLCFHDTTYLIDCVELENEKLPDKMWIRLYQSIFESKKLTVVGFDLKHDIEALFSIHPIRQQFKIEDIENFVCVRRFSEILMEIDINILNLSKSCRLVNLSEELLDITIDKSEQNGNWMSRPLRKSQIVYATMDSVVVLKVFEKVLELAQKYEQPLEIDKLMEESRVRREMYYSISMGRGLSGKSKKTGRNISSPAHFQVIQDHRDPTKPLQKPFDLKLVIDTMLLGLGKNLRLLGVDVYIPIDSNGFTKYLREMRLSFPKNQRLIITVPSKSYETHKEENPNAHFFVLNNVYNTRNPLEHLGNFLNFFNLDIRKEDGFAKLES</sequence>
<dbReference type="CTD" id="8583717"/>
<dbReference type="InterPro" id="IPR037432">
    <property type="entry name" value="Mut-7_DEDDy_dom"/>
</dbReference>
<dbReference type="OMA" id="CSNWANR"/>
<dbReference type="GO" id="GO:0003676">
    <property type="term" value="F:nucleic acid binding"/>
    <property type="evidence" value="ECO:0007669"/>
    <property type="project" value="InterPro"/>
</dbReference>
<dbReference type="FunCoup" id="A8XAA4">
    <property type="interactions" value="1121"/>
</dbReference>
<dbReference type="FunFam" id="3.30.420.10:FF:000244">
    <property type="entry name" value="Exonuclease mut-7"/>
    <property type="match status" value="1"/>
</dbReference>
<gene>
    <name evidence="5 7" type="ORF">CBG10060</name>
    <name evidence="5" type="ORF">CBG_10060</name>
</gene>
<dbReference type="GO" id="GO:0005737">
    <property type="term" value="C:cytoplasm"/>
    <property type="evidence" value="ECO:0000318"/>
    <property type="project" value="GO_Central"/>
</dbReference>
<dbReference type="STRING" id="6238.A8XAA4"/>
<dbReference type="HOGENOM" id="CLU_354213_0_0_1"/>
<dbReference type="CDD" id="cd06146">
    <property type="entry name" value="mut-7_like_exo"/>
    <property type="match status" value="1"/>
</dbReference>
<evidence type="ECO:0000256" key="1">
    <source>
        <dbReference type="ARBA" id="ARBA00022722"/>
    </source>
</evidence>
<name>A8XAA4_CAEBR</name>
<evidence type="ECO:0000256" key="3">
    <source>
        <dbReference type="ARBA" id="ARBA00022839"/>
    </source>
</evidence>
<evidence type="ECO:0000313" key="5">
    <source>
        <dbReference type="EMBL" id="CAP29572.2"/>
    </source>
</evidence>
<evidence type="ECO:0000313" key="6">
    <source>
        <dbReference type="Proteomes" id="UP000008549"/>
    </source>
</evidence>
<evidence type="ECO:0000256" key="2">
    <source>
        <dbReference type="ARBA" id="ARBA00022801"/>
    </source>
</evidence>
<feature type="domain" description="3'-5' exonuclease" evidence="4">
    <location>
        <begin position="446"/>
        <end position="637"/>
    </location>
</feature>
<dbReference type="GeneID" id="8583717"/>
<organism evidence="5 6">
    <name type="scientific">Caenorhabditis briggsae</name>
    <dbReference type="NCBI Taxonomy" id="6238"/>
    <lineage>
        <taxon>Eukaryota</taxon>
        <taxon>Metazoa</taxon>
        <taxon>Ecdysozoa</taxon>
        <taxon>Nematoda</taxon>
        <taxon>Chromadorea</taxon>
        <taxon>Rhabditida</taxon>
        <taxon>Rhabditina</taxon>
        <taxon>Rhabditomorpha</taxon>
        <taxon>Rhabditoidea</taxon>
        <taxon>Rhabditidae</taxon>
        <taxon>Peloderinae</taxon>
        <taxon>Caenorhabditis</taxon>
    </lineage>
</organism>
<dbReference type="Gene3D" id="3.30.420.10">
    <property type="entry name" value="Ribonuclease H-like superfamily/Ribonuclease H"/>
    <property type="match status" value="1"/>
</dbReference>
<proteinExistence type="predicted"/>
<dbReference type="PANTHER" id="PTHR47765:SF2">
    <property type="entry name" value="EXONUCLEASE MUT-7 HOMOLOG"/>
    <property type="match status" value="1"/>
</dbReference>
<dbReference type="GO" id="GO:0005634">
    <property type="term" value="C:nucleus"/>
    <property type="evidence" value="ECO:0000318"/>
    <property type="project" value="GO_Central"/>
</dbReference>
<dbReference type="GO" id="GO:0006139">
    <property type="term" value="P:nucleobase-containing compound metabolic process"/>
    <property type="evidence" value="ECO:0007669"/>
    <property type="project" value="InterPro"/>
</dbReference>
<dbReference type="GO" id="GO:0008408">
    <property type="term" value="F:3'-5' exonuclease activity"/>
    <property type="evidence" value="ECO:0000318"/>
    <property type="project" value="GO_Central"/>
</dbReference>
<keyword evidence="2" id="KW-0378">Hydrolase</keyword>
<keyword evidence="1" id="KW-0540">Nuclease</keyword>
<dbReference type="KEGG" id="cbr:CBG_10060"/>
<keyword evidence="3" id="KW-0269">Exonuclease</keyword>
<accession>A8XAA4</accession>
<dbReference type="PANTHER" id="PTHR47765">
    <property type="entry name" value="3'-5' EXONUCLEASE DOMAIN-CONTAINING PROTEIN"/>
    <property type="match status" value="1"/>
</dbReference>
<dbReference type="eggNOG" id="KOG2207">
    <property type="taxonomic scope" value="Eukaryota"/>
</dbReference>
<dbReference type="InterPro" id="IPR052408">
    <property type="entry name" value="Exonuclease_MUT-7-like"/>
</dbReference>
<dbReference type="Proteomes" id="UP000008549">
    <property type="component" value="Unassembled WGS sequence"/>
</dbReference>
<dbReference type="EMBL" id="HE601459">
    <property type="protein sequence ID" value="CAP29572.2"/>
    <property type="molecule type" value="Genomic_DNA"/>
</dbReference>
<dbReference type="InParanoid" id="A8XAA4"/>
<dbReference type="WormBase" id="CBG10060a">
    <property type="protein sequence ID" value="CBP42725"/>
    <property type="gene ID" value="WBGene00031541"/>
</dbReference>
<evidence type="ECO:0000259" key="4">
    <source>
        <dbReference type="Pfam" id="PF01612"/>
    </source>
</evidence>
<dbReference type="InterPro" id="IPR002562">
    <property type="entry name" value="3'-5'_exonuclease_dom"/>
</dbReference>
<protein>
    <submittedName>
        <fullName evidence="5">Protein CBG10060</fullName>
    </submittedName>
</protein>
<dbReference type="InterPro" id="IPR012337">
    <property type="entry name" value="RNaseH-like_sf"/>
</dbReference>
<keyword evidence="6" id="KW-1185">Reference proteome</keyword>
<dbReference type="RefSeq" id="XP_045094190.1">
    <property type="nucleotide sequence ID" value="XM_045244261.1"/>
</dbReference>
<dbReference type="InterPro" id="IPR036397">
    <property type="entry name" value="RNaseH_sf"/>
</dbReference>
<evidence type="ECO:0000313" key="7">
    <source>
        <dbReference type="WormBase" id="CBG10060a"/>
    </source>
</evidence>
<dbReference type="SUPFAM" id="SSF53098">
    <property type="entry name" value="Ribonuclease H-like"/>
    <property type="match status" value="1"/>
</dbReference>
<dbReference type="Pfam" id="PF01612">
    <property type="entry name" value="DNA_pol_A_exo1"/>
    <property type="match status" value="1"/>
</dbReference>
<reference evidence="5 6" key="2">
    <citation type="journal article" date="2011" name="PLoS Genet.">
        <title>Caenorhabditis briggsae recombinant inbred line genotypes reveal inter-strain incompatibility and the evolution of recombination.</title>
        <authorList>
            <person name="Ross J.A."/>
            <person name="Koboldt D.C."/>
            <person name="Staisch J.E."/>
            <person name="Chamberlin H.M."/>
            <person name="Gupta B.P."/>
            <person name="Miller R.D."/>
            <person name="Baird S.E."/>
            <person name="Haag E.S."/>
        </authorList>
    </citation>
    <scope>NUCLEOTIDE SEQUENCE [LARGE SCALE GENOMIC DNA]</scope>
    <source>
        <strain evidence="5 6">AF16</strain>
    </source>
</reference>